<comment type="caution">
    <text evidence="1">The sequence shown here is derived from an EMBL/GenBank/DDBJ whole genome shotgun (WGS) entry which is preliminary data.</text>
</comment>
<evidence type="ECO:0000313" key="1">
    <source>
        <dbReference type="EMBL" id="KAJ8881914.1"/>
    </source>
</evidence>
<keyword evidence="2" id="KW-1185">Reference proteome</keyword>
<proteinExistence type="predicted"/>
<reference evidence="1 2" key="1">
    <citation type="submission" date="2023-02" db="EMBL/GenBank/DDBJ databases">
        <title>LHISI_Scaffold_Assembly.</title>
        <authorList>
            <person name="Stuart O.P."/>
            <person name="Cleave R."/>
            <person name="Magrath M.J.L."/>
            <person name="Mikheyev A.S."/>
        </authorList>
    </citation>
    <scope>NUCLEOTIDE SEQUENCE [LARGE SCALE GENOMIC DNA]</scope>
    <source>
        <strain evidence="1">Daus_M_001</strain>
        <tissue evidence="1">Leg muscle</tissue>
    </source>
</reference>
<gene>
    <name evidence="1" type="ORF">PR048_018400</name>
</gene>
<protein>
    <submittedName>
        <fullName evidence="1">Uncharacterized protein</fullName>
    </submittedName>
</protein>
<accession>A0ABQ9HCC3</accession>
<name>A0ABQ9HCC3_9NEOP</name>
<sequence>MKCLETITEDVQRRILTKFLHLPDKDTQDLYFQRLVTSQITCSVWWKQMNKGVLSCFLEYSCCHP</sequence>
<dbReference type="Proteomes" id="UP001159363">
    <property type="component" value="Chromosome 5"/>
</dbReference>
<organism evidence="1 2">
    <name type="scientific">Dryococelus australis</name>
    <dbReference type="NCBI Taxonomy" id="614101"/>
    <lineage>
        <taxon>Eukaryota</taxon>
        <taxon>Metazoa</taxon>
        <taxon>Ecdysozoa</taxon>
        <taxon>Arthropoda</taxon>
        <taxon>Hexapoda</taxon>
        <taxon>Insecta</taxon>
        <taxon>Pterygota</taxon>
        <taxon>Neoptera</taxon>
        <taxon>Polyneoptera</taxon>
        <taxon>Phasmatodea</taxon>
        <taxon>Verophasmatodea</taxon>
        <taxon>Anareolatae</taxon>
        <taxon>Phasmatidae</taxon>
        <taxon>Eurycanthinae</taxon>
        <taxon>Dryococelus</taxon>
    </lineage>
</organism>
<evidence type="ECO:0000313" key="2">
    <source>
        <dbReference type="Proteomes" id="UP001159363"/>
    </source>
</evidence>
<dbReference type="EMBL" id="JARBHB010000006">
    <property type="protein sequence ID" value="KAJ8881914.1"/>
    <property type="molecule type" value="Genomic_DNA"/>
</dbReference>